<proteinExistence type="inferred from homology"/>
<evidence type="ECO:0000256" key="7">
    <source>
        <dbReference type="ARBA" id="ARBA00023239"/>
    </source>
</evidence>
<dbReference type="GO" id="GO:0016829">
    <property type="term" value="F:lyase activity"/>
    <property type="evidence" value="ECO:0007669"/>
    <property type="project" value="UniProtKB-KW"/>
</dbReference>
<keyword evidence="7" id="KW-0456">Lyase</keyword>
<dbReference type="GO" id="GO:0003697">
    <property type="term" value="F:single-stranded DNA binding"/>
    <property type="evidence" value="ECO:0007669"/>
    <property type="project" value="InterPro"/>
</dbReference>
<dbReference type="EMBL" id="JAPKNK010000006">
    <property type="protein sequence ID" value="MCX5570653.1"/>
    <property type="molecule type" value="Genomic_DNA"/>
</dbReference>
<dbReference type="SUPFAM" id="SSF143081">
    <property type="entry name" value="BB1717-like"/>
    <property type="match status" value="1"/>
</dbReference>
<comment type="similarity">
    <text evidence="1 8">Belongs to the SOS response-associated peptidase family.</text>
</comment>
<dbReference type="InterPro" id="IPR036590">
    <property type="entry name" value="SRAP-like"/>
</dbReference>
<dbReference type="PANTHER" id="PTHR13604">
    <property type="entry name" value="DC12-RELATED"/>
    <property type="match status" value="1"/>
</dbReference>
<name>A0A9X3E3U8_9HYPH</name>
<keyword evidence="10" id="KW-1185">Reference proteome</keyword>
<evidence type="ECO:0000256" key="6">
    <source>
        <dbReference type="ARBA" id="ARBA00023125"/>
    </source>
</evidence>
<protein>
    <recommendedName>
        <fullName evidence="8">Abasic site processing protein</fullName>
        <ecNumber evidence="8">3.4.-.-</ecNumber>
    </recommendedName>
</protein>
<gene>
    <name evidence="9" type="ORF">OSH07_15700</name>
</gene>
<reference evidence="9" key="1">
    <citation type="submission" date="2022-11" db="EMBL/GenBank/DDBJ databases">
        <title>Biodiversity and phylogenetic relationships of bacteria.</title>
        <authorList>
            <person name="Machado R.A.R."/>
            <person name="Bhat A."/>
            <person name="Loulou A."/>
            <person name="Kallel S."/>
        </authorList>
    </citation>
    <scope>NUCLEOTIDE SEQUENCE</scope>
    <source>
        <strain evidence="9">K-TC2</strain>
    </source>
</reference>
<evidence type="ECO:0000256" key="4">
    <source>
        <dbReference type="ARBA" id="ARBA00022801"/>
    </source>
</evidence>
<dbReference type="Pfam" id="PF02586">
    <property type="entry name" value="SRAP"/>
    <property type="match status" value="1"/>
</dbReference>
<dbReference type="PANTHER" id="PTHR13604:SF0">
    <property type="entry name" value="ABASIC SITE PROCESSING PROTEIN HMCES"/>
    <property type="match status" value="1"/>
</dbReference>
<dbReference type="GO" id="GO:0106300">
    <property type="term" value="P:protein-DNA covalent cross-linking repair"/>
    <property type="evidence" value="ECO:0007669"/>
    <property type="project" value="InterPro"/>
</dbReference>
<evidence type="ECO:0000256" key="2">
    <source>
        <dbReference type="ARBA" id="ARBA00022670"/>
    </source>
</evidence>
<dbReference type="RefSeq" id="WP_266339612.1">
    <property type="nucleotide sequence ID" value="NZ_JAPKNK010000006.1"/>
</dbReference>
<evidence type="ECO:0000256" key="1">
    <source>
        <dbReference type="ARBA" id="ARBA00008136"/>
    </source>
</evidence>
<dbReference type="Proteomes" id="UP001144805">
    <property type="component" value="Unassembled WGS sequence"/>
</dbReference>
<comment type="caution">
    <text evidence="9">The sequence shown here is derived from an EMBL/GenBank/DDBJ whole genome shotgun (WGS) entry which is preliminary data.</text>
</comment>
<evidence type="ECO:0000256" key="5">
    <source>
        <dbReference type="ARBA" id="ARBA00023124"/>
    </source>
</evidence>
<dbReference type="EC" id="3.4.-.-" evidence="8"/>
<keyword evidence="3" id="KW-0227">DNA damage</keyword>
<dbReference type="Gene3D" id="3.90.1680.20">
    <property type="match status" value="2"/>
</dbReference>
<keyword evidence="6" id="KW-0238">DNA-binding</keyword>
<dbReference type="InterPro" id="IPR003738">
    <property type="entry name" value="SRAP"/>
</dbReference>
<dbReference type="GO" id="GO:0008233">
    <property type="term" value="F:peptidase activity"/>
    <property type="evidence" value="ECO:0007669"/>
    <property type="project" value="UniProtKB-KW"/>
</dbReference>
<keyword evidence="5" id="KW-0190">Covalent protein-DNA linkage</keyword>
<keyword evidence="2 8" id="KW-0645">Protease</keyword>
<accession>A0A9X3E3U8</accession>
<organism evidence="9 10">
    <name type="scientific">Kaistia nematophila</name>
    <dbReference type="NCBI Taxonomy" id="2994654"/>
    <lineage>
        <taxon>Bacteria</taxon>
        <taxon>Pseudomonadati</taxon>
        <taxon>Pseudomonadota</taxon>
        <taxon>Alphaproteobacteria</taxon>
        <taxon>Hyphomicrobiales</taxon>
        <taxon>Kaistiaceae</taxon>
        <taxon>Kaistia</taxon>
    </lineage>
</organism>
<keyword evidence="4 8" id="KW-0378">Hydrolase</keyword>
<evidence type="ECO:0000313" key="9">
    <source>
        <dbReference type="EMBL" id="MCX5570653.1"/>
    </source>
</evidence>
<dbReference type="GO" id="GO:0006508">
    <property type="term" value="P:proteolysis"/>
    <property type="evidence" value="ECO:0007669"/>
    <property type="project" value="UniProtKB-KW"/>
</dbReference>
<sequence>MCNLYSMTRTQDAIRAFAKALRDYAGNVPPLPGIFPDYAAPIVRTSADGVRELATARWGMPTSQFALMEATKKRAAKLEAKGQTVDFKELLRMEPDSGTTNIRNIGSKHWQRWLGVENRCLVPFTSFSEFNRDAGGDIWFALSEDRPLAFFAGIWTNWTSVRKVREGETTNDLFGFLTTEPNAEVKAIHPKAMPVILRTEAEIERWMTAPANEVPEMQRPLPDGALQVVARGTKQDG</sequence>
<evidence type="ECO:0000256" key="8">
    <source>
        <dbReference type="RuleBase" id="RU364100"/>
    </source>
</evidence>
<dbReference type="AlphaFoldDB" id="A0A9X3E3U8"/>
<evidence type="ECO:0000313" key="10">
    <source>
        <dbReference type="Proteomes" id="UP001144805"/>
    </source>
</evidence>
<evidence type="ECO:0000256" key="3">
    <source>
        <dbReference type="ARBA" id="ARBA00022763"/>
    </source>
</evidence>